<evidence type="ECO:0000313" key="2">
    <source>
        <dbReference type="EMBL" id="VFK34007.1"/>
    </source>
</evidence>
<dbReference type="EMBL" id="CAADFQ010000058">
    <property type="protein sequence ID" value="VFK34007.1"/>
    <property type="molecule type" value="Genomic_DNA"/>
</dbReference>
<accession>A0A451BDW1</accession>
<organism evidence="3">
    <name type="scientific">Candidatus Kentrum sp. MB</name>
    <dbReference type="NCBI Taxonomy" id="2138164"/>
    <lineage>
        <taxon>Bacteria</taxon>
        <taxon>Pseudomonadati</taxon>
        <taxon>Pseudomonadota</taxon>
        <taxon>Gammaproteobacteria</taxon>
        <taxon>Candidatus Kentrum</taxon>
    </lineage>
</organism>
<dbReference type="EMBL" id="CAADGH010000055">
    <property type="protein sequence ID" value="VFK76415.1"/>
    <property type="molecule type" value="Genomic_DNA"/>
</dbReference>
<sequence length="33" mass="3631">MIIATAIHHNAKLISFDAIFSDYAISSGLQLIR</sequence>
<feature type="domain" description="PIN" evidence="1">
    <location>
        <begin position="1"/>
        <end position="24"/>
    </location>
</feature>
<evidence type="ECO:0000259" key="1">
    <source>
        <dbReference type="Pfam" id="PF01850"/>
    </source>
</evidence>
<dbReference type="Pfam" id="PF01850">
    <property type="entry name" value="PIN"/>
    <property type="match status" value="1"/>
</dbReference>
<reference evidence="3" key="1">
    <citation type="submission" date="2019-02" db="EMBL/GenBank/DDBJ databases">
        <authorList>
            <person name="Gruber-Vodicka R. H."/>
            <person name="Seah K. B. B."/>
        </authorList>
    </citation>
    <scope>NUCLEOTIDE SEQUENCE</scope>
    <source>
        <strain evidence="3">BECK_BZ198</strain>
        <strain evidence="2">BECK_BZ199</strain>
    </source>
</reference>
<dbReference type="AlphaFoldDB" id="A0A451BDW1"/>
<dbReference type="InterPro" id="IPR002716">
    <property type="entry name" value="PIN_dom"/>
</dbReference>
<proteinExistence type="predicted"/>
<evidence type="ECO:0000313" key="3">
    <source>
        <dbReference type="EMBL" id="VFK76415.1"/>
    </source>
</evidence>
<gene>
    <name evidence="3" type="ORF">BECKMB1821H_GA0114242_105519</name>
    <name evidence="2" type="ORF">BECKMB1821I_GA0114274_105819</name>
</gene>
<name>A0A451BDW1_9GAMM</name>
<protein>
    <recommendedName>
        <fullName evidence="1">PIN domain-containing protein</fullName>
    </recommendedName>
</protein>